<dbReference type="InterPro" id="IPR036770">
    <property type="entry name" value="Ankyrin_rpt-contain_sf"/>
</dbReference>
<sequence length="203" mass="23173">MDAAIEHSIEFAHLVRDQDDAKCVEYIDKYDDFYDIVWSKIWGSLRTPLLYACYYSLEQTALKLIHRVKDINFTFPEHFTPLMCACCYYGNENTVAELVRKGADINAKCLHYSALSLAYSYNKEHAAITLIKAGAEFADIINTDSTRYGNKQINQCIRDKYQQLILSIIDTERTDESDDNAMAVSFRTTYAVGVVGIISDFII</sequence>
<name>A0A3G4ZW26_9VIRU</name>
<evidence type="ECO:0000313" key="1">
    <source>
        <dbReference type="EMBL" id="AYV79086.1"/>
    </source>
</evidence>
<gene>
    <name evidence="1" type="ORF">Faunusvirus2_33</name>
</gene>
<dbReference type="SMART" id="SM00248">
    <property type="entry name" value="ANK"/>
    <property type="match status" value="3"/>
</dbReference>
<dbReference type="Gene3D" id="1.25.40.20">
    <property type="entry name" value="Ankyrin repeat-containing domain"/>
    <property type="match status" value="1"/>
</dbReference>
<organism evidence="1">
    <name type="scientific">Faunusvirus sp</name>
    <dbReference type="NCBI Taxonomy" id="2487766"/>
    <lineage>
        <taxon>Viruses</taxon>
        <taxon>Varidnaviria</taxon>
        <taxon>Bamfordvirae</taxon>
        <taxon>Nucleocytoviricota</taxon>
        <taxon>Megaviricetes</taxon>
        <taxon>Imitervirales</taxon>
        <taxon>Mimiviridae</taxon>
    </lineage>
</organism>
<dbReference type="InterPro" id="IPR002110">
    <property type="entry name" value="Ankyrin_rpt"/>
</dbReference>
<reference evidence="1" key="1">
    <citation type="submission" date="2018-10" db="EMBL/GenBank/DDBJ databases">
        <title>Hidden diversity of soil giant viruses.</title>
        <authorList>
            <person name="Schulz F."/>
            <person name="Alteio L."/>
            <person name="Goudeau D."/>
            <person name="Ryan E.M."/>
            <person name="Malmstrom R.R."/>
            <person name="Blanchard J."/>
            <person name="Woyke T."/>
        </authorList>
    </citation>
    <scope>NUCLEOTIDE SEQUENCE</scope>
    <source>
        <strain evidence="1">FNV1</strain>
    </source>
</reference>
<protein>
    <submittedName>
        <fullName evidence="1">Uncharacterized protein</fullName>
    </submittedName>
</protein>
<dbReference type="SUPFAM" id="SSF48403">
    <property type="entry name" value="Ankyrin repeat"/>
    <property type="match status" value="1"/>
</dbReference>
<dbReference type="Pfam" id="PF12796">
    <property type="entry name" value="Ank_2"/>
    <property type="match status" value="1"/>
</dbReference>
<accession>A0A3G4ZW26</accession>
<dbReference type="EMBL" id="MK072133">
    <property type="protein sequence ID" value="AYV79086.1"/>
    <property type="molecule type" value="Genomic_DNA"/>
</dbReference>
<proteinExistence type="predicted"/>